<dbReference type="EMBL" id="MFAM01000039">
    <property type="protein sequence ID" value="OGD78653.1"/>
    <property type="molecule type" value="Genomic_DNA"/>
</dbReference>
<dbReference type="Pfam" id="PF01636">
    <property type="entry name" value="APH"/>
    <property type="match status" value="1"/>
</dbReference>
<organism evidence="2 3">
    <name type="scientific">Candidatus Collierbacteria bacterium RIFOXYB1_FULL_49_13</name>
    <dbReference type="NCBI Taxonomy" id="1817728"/>
    <lineage>
        <taxon>Bacteria</taxon>
        <taxon>Candidatus Collieribacteriota</taxon>
    </lineage>
</organism>
<protein>
    <recommendedName>
        <fullName evidence="1">Aminoglycoside phosphotransferase domain-containing protein</fullName>
    </recommendedName>
</protein>
<evidence type="ECO:0000313" key="3">
    <source>
        <dbReference type="Proteomes" id="UP000176682"/>
    </source>
</evidence>
<dbReference type="InterPro" id="IPR002575">
    <property type="entry name" value="Aminoglycoside_PTrfase"/>
</dbReference>
<proteinExistence type="predicted"/>
<dbReference type="AlphaFoldDB" id="A0A1F5FGF2"/>
<comment type="caution">
    <text evidence="2">The sequence shown here is derived from an EMBL/GenBank/DDBJ whole genome shotgun (WGS) entry which is preliminary data.</text>
</comment>
<dbReference type="InterPro" id="IPR011009">
    <property type="entry name" value="Kinase-like_dom_sf"/>
</dbReference>
<dbReference type="Proteomes" id="UP000176682">
    <property type="component" value="Unassembled WGS sequence"/>
</dbReference>
<gene>
    <name evidence="2" type="ORF">A2368_01945</name>
</gene>
<dbReference type="SUPFAM" id="SSF56112">
    <property type="entry name" value="Protein kinase-like (PK-like)"/>
    <property type="match status" value="1"/>
</dbReference>
<sequence length="308" mass="36439">MNSKLHDTIFELEKHNFTDIKLLSRHRLDKHTFSAKWPQNLQDTKVVVKSYPSDDQNIARVVDLQNLGSQYIKAPKILNVLNTDLFTLVVCEYIDGSQLKSTSYLPISNKEIDPLIEYSHRHFRLIDTIPFVGYEKHKVETNHYIQRMNHHSQLLQACDKALNQSLKKIASYVEKLNLQINDYRLQHGDFYGSNIILNNIEESFYLIDWEHARISSKYLDISTMLAKELATPDFFVRLYKKIYLELSQNERLKFNMFMISSMVKEYKNLVELSPTQQRIRHINSYTKLIRNYIISLINNPRKNFSDLF</sequence>
<evidence type="ECO:0000313" key="2">
    <source>
        <dbReference type="EMBL" id="OGD78653.1"/>
    </source>
</evidence>
<accession>A0A1F5FGF2</accession>
<dbReference type="Gene3D" id="3.90.1200.10">
    <property type="match status" value="1"/>
</dbReference>
<reference evidence="2 3" key="1">
    <citation type="journal article" date="2016" name="Nat. Commun.">
        <title>Thousands of microbial genomes shed light on interconnected biogeochemical processes in an aquifer system.</title>
        <authorList>
            <person name="Anantharaman K."/>
            <person name="Brown C.T."/>
            <person name="Hug L.A."/>
            <person name="Sharon I."/>
            <person name="Castelle C.J."/>
            <person name="Probst A.J."/>
            <person name="Thomas B.C."/>
            <person name="Singh A."/>
            <person name="Wilkins M.J."/>
            <person name="Karaoz U."/>
            <person name="Brodie E.L."/>
            <person name="Williams K.H."/>
            <person name="Hubbard S.S."/>
            <person name="Banfield J.F."/>
        </authorList>
    </citation>
    <scope>NUCLEOTIDE SEQUENCE [LARGE SCALE GENOMIC DNA]</scope>
</reference>
<evidence type="ECO:0000259" key="1">
    <source>
        <dbReference type="Pfam" id="PF01636"/>
    </source>
</evidence>
<feature type="domain" description="Aminoglycoside phosphotransferase" evidence="1">
    <location>
        <begin position="45"/>
        <end position="227"/>
    </location>
</feature>
<name>A0A1F5FGF2_9BACT</name>